<dbReference type="Pfam" id="PF00389">
    <property type="entry name" value="2-Hacid_dh"/>
    <property type="match status" value="1"/>
</dbReference>
<name>A0A5A5TIG5_9CHLR</name>
<dbReference type="Gene3D" id="3.40.50.720">
    <property type="entry name" value="NAD(P)-binding Rossmann-like Domain"/>
    <property type="match status" value="2"/>
</dbReference>
<comment type="similarity">
    <text evidence="1 4">Belongs to the D-isomer specific 2-hydroxyacid dehydrogenase family.</text>
</comment>
<accession>A0A5A5TIG5</accession>
<evidence type="ECO:0000256" key="1">
    <source>
        <dbReference type="ARBA" id="ARBA00005854"/>
    </source>
</evidence>
<keyword evidence="3" id="KW-0520">NAD</keyword>
<dbReference type="Proteomes" id="UP000322530">
    <property type="component" value="Unassembled WGS sequence"/>
</dbReference>
<dbReference type="InterPro" id="IPR058205">
    <property type="entry name" value="D-LDH-like"/>
</dbReference>
<comment type="caution">
    <text evidence="7">The sequence shown here is derived from an EMBL/GenBank/DDBJ whole genome shotgun (WGS) entry which is preliminary data.</text>
</comment>
<protein>
    <submittedName>
        <fullName evidence="7">Lactate dehydrogenase</fullName>
    </submittedName>
</protein>
<dbReference type="RefSeq" id="WP_172632380.1">
    <property type="nucleotide sequence ID" value="NZ_BIXY01000095.1"/>
</dbReference>
<dbReference type="PANTHER" id="PTHR43026:SF1">
    <property type="entry name" value="2-HYDROXYACID DEHYDROGENASE HOMOLOG 1-RELATED"/>
    <property type="match status" value="1"/>
</dbReference>
<reference evidence="7 8" key="1">
    <citation type="submission" date="2019-01" db="EMBL/GenBank/DDBJ databases">
        <title>Draft genome sequence of Dictyobacter sp. Uno17.</title>
        <authorList>
            <person name="Wang C.M."/>
            <person name="Zheng Y."/>
            <person name="Sakai Y."/>
            <person name="Abe K."/>
            <person name="Yokota A."/>
            <person name="Yabe S."/>
        </authorList>
    </citation>
    <scope>NUCLEOTIDE SEQUENCE [LARGE SCALE GENOMIC DNA]</scope>
    <source>
        <strain evidence="7 8">Uno17</strain>
    </source>
</reference>
<gene>
    <name evidence="7" type="primary">ldhA</name>
    <name evidence="7" type="ORF">KDI_46760</name>
</gene>
<dbReference type="GO" id="GO:0008720">
    <property type="term" value="F:D-lactate dehydrogenase (NAD+) activity"/>
    <property type="evidence" value="ECO:0007669"/>
    <property type="project" value="TreeGrafter"/>
</dbReference>
<dbReference type="PROSITE" id="PS00671">
    <property type="entry name" value="D_2_HYDROXYACID_DH_3"/>
    <property type="match status" value="1"/>
</dbReference>
<dbReference type="PANTHER" id="PTHR43026">
    <property type="entry name" value="2-HYDROXYACID DEHYDROGENASE HOMOLOG 1-RELATED"/>
    <property type="match status" value="1"/>
</dbReference>
<evidence type="ECO:0000313" key="7">
    <source>
        <dbReference type="EMBL" id="GCF11112.1"/>
    </source>
</evidence>
<dbReference type="InterPro" id="IPR036291">
    <property type="entry name" value="NAD(P)-bd_dom_sf"/>
</dbReference>
<dbReference type="GO" id="GO:0051287">
    <property type="term" value="F:NAD binding"/>
    <property type="evidence" value="ECO:0007669"/>
    <property type="project" value="InterPro"/>
</dbReference>
<dbReference type="EMBL" id="BIXY01000095">
    <property type="protein sequence ID" value="GCF11112.1"/>
    <property type="molecule type" value="Genomic_DNA"/>
</dbReference>
<sequence>MEETKMLALATEVKSDEAKHIAEKLGAQVILRTIEGPLAELPLTDLKDVEIIMPFIHSQIGSAEIAAMPNLKLIATRSTGFDHIDLEAARERKIPVCNVPGYGETAVAEYTFALLLTLSRKVHLAQSRTKRGDYNLEGLRGFDLYGKTLGVIGAGAIGLRVIRIAAGFGMRIIVFDEIQRKRNRLLEEVLGFSFVSLDTLLQQADIVTLHAPALPATYHMINHDTLAKTKKGAYLVNTARGTLVDTPAVAWALDEGILAGVALDTFEGEEFLEREEELLNEPGAEAKLRMLVQSNMLQRRPNVIITPHVAFNSNEALLRILDTTIENIHTFLNGDLQNVAQSY</sequence>
<evidence type="ECO:0000313" key="8">
    <source>
        <dbReference type="Proteomes" id="UP000322530"/>
    </source>
</evidence>
<evidence type="ECO:0000256" key="4">
    <source>
        <dbReference type="RuleBase" id="RU003719"/>
    </source>
</evidence>
<keyword evidence="2 4" id="KW-0560">Oxidoreductase</keyword>
<dbReference type="AlphaFoldDB" id="A0A5A5TIG5"/>
<dbReference type="InterPro" id="IPR006139">
    <property type="entry name" value="D-isomer_2_OHA_DH_cat_dom"/>
</dbReference>
<dbReference type="InterPro" id="IPR029752">
    <property type="entry name" value="D-isomer_DH_CS1"/>
</dbReference>
<dbReference type="SUPFAM" id="SSF51735">
    <property type="entry name" value="NAD(P)-binding Rossmann-fold domains"/>
    <property type="match status" value="1"/>
</dbReference>
<dbReference type="Pfam" id="PF02826">
    <property type="entry name" value="2-Hacid_dh_C"/>
    <property type="match status" value="1"/>
</dbReference>
<dbReference type="SUPFAM" id="SSF52283">
    <property type="entry name" value="Formate/glycerate dehydrogenase catalytic domain-like"/>
    <property type="match status" value="1"/>
</dbReference>
<dbReference type="InterPro" id="IPR029753">
    <property type="entry name" value="D-isomer_DH_CS"/>
</dbReference>
<feature type="domain" description="D-isomer specific 2-hydroxyacid dehydrogenase catalytic" evidence="5">
    <location>
        <begin position="12"/>
        <end position="338"/>
    </location>
</feature>
<dbReference type="PROSITE" id="PS00670">
    <property type="entry name" value="D_2_HYDROXYACID_DH_2"/>
    <property type="match status" value="1"/>
</dbReference>
<keyword evidence="8" id="KW-1185">Reference proteome</keyword>
<organism evidence="7 8">
    <name type="scientific">Dictyobacter arantiisoli</name>
    <dbReference type="NCBI Taxonomy" id="2014874"/>
    <lineage>
        <taxon>Bacteria</taxon>
        <taxon>Bacillati</taxon>
        <taxon>Chloroflexota</taxon>
        <taxon>Ktedonobacteria</taxon>
        <taxon>Ktedonobacterales</taxon>
        <taxon>Dictyobacteraceae</taxon>
        <taxon>Dictyobacter</taxon>
    </lineage>
</organism>
<dbReference type="InterPro" id="IPR006140">
    <property type="entry name" value="D-isomer_DH_NAD-bd"/>
</dbReference>
<feature type="domain" description="D-isomer specific 2-hydroxyacid dehydrogenase NAD-binding" evidence="6">
    <location>
        <begin position="112"/>
        <end position="310"/>
    </location>
</feature>
<dbReference type="PROSITE" id="PS00065">
    <property type="entry name" value="D_2_HYDROXYACID_DH_1"/>
    <property type="match status" value="1"/>
</dbReference>
<evidence type="ECO:0000256" key="2">
    <source>
        <dbReference type="ARBA" id="ARBA00023002"/>
    </source>
</evidence>
<proteinExistence type="inferred from homology"/>
<evidence type="ECO:0000259" key="5">
    <source>
        <dbReference type="Pfam" id="PF00389"/>
    </source>
</evidence>
<evidence type="ECO:0000256" key="3">
    <source>
        <dbReference type="ARBA" id="ARBA00023027"/>
    </source>
</evidence>
<evidence type="ECO:0000259" key="6">
    <source>
        <dbReference type="Pfam" id="PF02826"/>
    </source>
</evidence>